<reference evidence="2" key="3">
    <citation type="submission" date="2021-06" db="EMBL/GenBank/DDBJ databases">
        <title>Genomic Description and Analysis of Intracellular Bacteria, Candidatus Berkiella cookevillensis and Candidatus Berkiella aquae.</title>
        <authorList>
            <person name="Kidane D.T."/>
            <person name="Mehari Y.T."/>
            <person name="Rice F.C."/>
            <person name="Arivett B.A."/>
            <person name="Farone A.L."/>
            <person name="Berk S.G."/>
            <person name="Farone M.B."/>
        </authorList>
    </citation>
    <scope>NUCLEOTIDE SEQUENCE</scope>
    <source>
        <strain evidence="2">CC99</strain>
    </source>
</reference>
<name>A0A0Q9YSM3_9GAMM</name>
<gene>
    <name evidence="1" type="ORF">CC99x_00161</name>
    <name evidence="2" type="ORF">CC99x_006125</name>
</gene>
<organism evidence="1">
    <name type="scientific">Candidatus Berkiella cookevillensis</name>
    <dbReference type="NCBI Taxonomy" id="437022"/>
    <lineage>
        <taxon>Bacteria</taxon>
        <taxon>Pseudomonadati</taxon>
        <taxon>Pseudomonadota</taxon>
        <taxon>Gammaproteobacteria</taxon>
        <taxon>Candidatus Berkiellales</taxon>
        <taxon>Candidatus Berkiellaceae</taxon>
        <taxon>Candidatus Berkiella</taxon>
    </lineage>
</organism>
<dbReference type="Proteomes" id="UP000051494">
    <property type="component" value="Unassembled WGS sequence"/>
</dbReference>
<evidence type="ECO:0000313" key="3">
    <source>
        <dbReference type="Proteomes" id="UP000051494"/>
    </source>
</evidence>
<sequence length="341" mass="39000">MVVGVPHQWSLSQASRLLTVARLLFTPDSGFYLKNSKALGLFREDPDTELLNMCREKMLAFFDSPEYLEQLLHFCYIINSSPTAAQREELATSALAKLMLEITDTEKAKIWGWLIKESFRQGDILDISNPSVDKYWRIFCNKLKKIAKAREFDSTKIVDCVFTFIEKLKEIKADKSARAFESYIDLAKIIMHRWEQENTDPEVSISSVLGMLLGPSLFTALKLQNQIFSYKKHEALAVKLSKESKFSRTFMQAILCMQTLENDFILAEDLVGRLNQLTITDSSEAQTVYSPQFNINPLFDISAVKAKKQAIKGDKEDIQVHMNPLFGKMLPDSMRRSPTNK</sequence>
<dbReference type="STRING" id="437022.CC99x_00161"/>
<dbReference type="EMBL" id="LKHV02000001">
    <property type="protein sequence ID" value="MCS5708482.1"/>
    <property type="molecule type" value="Genomic_DNA"/>
</dbReference>
<evidence type="ECO:0000313" key="2">
    <source>
        <dbReference type="EMBL" id="MCS5708482.1"/>
    </source>
</evidence>
<accession>A0A0Q9YSM3</accession>
<protein>
    <submittedName>
        <fullName evidence="1">Uncharacterized protein</fullName>
    </submittedName>
</protein>
<keyword evidence="3" id="KW-1185">Reference proteome</keyword>
<dbReference type="EMBL" id="LKHV01000001">
    <property type="protein sequence ID" value="KRG19940.1"/>
    <property type="molecule type" value="Genomic_DNA"/>
</dbReference>
<dbReference type="RefSeq" id="WP_057622655.1">
    <property type="nucleotide sequence ID" value="NZ_LKHV02000001.1"/>
</dbReference>
<reference evidence="1" key="1">
    <citation type="submission" date="2015-09" db="EMBL/GenBank/DDBJ databases">
        <title>Draft Genome Sequences of Two Novel Amoeba-resistant Intranuclear Bacteria, Candidatus Berkiella cookevillensis and Candidatus Berkiella aquae.</title>
        <authorList>
            <person name="Mehari Y.T."/>
            <person name="Arivett B.A."/>
            <person name="Farone A.L."/>
            <person name="Gunderson J.H."/>
            <person name="Farone M.B."/>
        </authorList>
    </citation>
    <scope>NUCLEOTIDE SEQUENCE [LARGE SCALE GENOMIC DNA]</scope>
    <source>
        <strain evidence="1">CC99</strain>
    </source>
</reference>
<reference evidence="2" key="2">
    <citation type="journal article" date="2016" name="Genome Announc.">
        <title>Draft Genome Sequences of Two Novel Amoeba-Resistant Intranuclear Bacteria, 'Candidatus Berkiella cookevillensis' and 'Candidatus Berkiella aquae'.</title>
        <authorList>
            <person name="Mehari Y.T."/>
            <person name="Arivett B.A."/>
            <person name="Farone A.L."/>
            <person name="Gunderson J.H."/>
            <person name="Farone M.B."/>
        </authorList>
    </citation>
    <scope>NUCLEOTIDE SEQUENCE</scope>
    <source>
        <strain evidence="2">CC99</strain>
    </source>
</reference>
<dbReference type="AlphaFoldDB" id="A0A0Q9YSM3"/>
<evidence type="ECO:0000313" key="1">
    <source>
        <dbReference type="EMBL" id="KRG19940.1"/>
    </source>
</evidence>
<comment type="caution">
    <text evidence="1">The sequence shown here is derived from an EMBL/GenBank/DDBJ whole genome shotgun (WGS) entry which is preliminary data.</text>
</comment>
<proteinExistence type="predicted"/>